<reference evidence="6 7" key="1">
    <citation type="journal article" date="2019" name="Commun. Biol.">
        <title>The bagworm genome reveals a unique fibroin gene that provides high tensile strength.</title>
        <authorList>
            <person name="Kono N."/>
            <person name="Nakamura H."/>
            <person name="Ohtoshi R."/>
            <person name="Tomita M."/>
            <person name="Numata K."/>
            <person name="Arakawa K."/>
        </authorList>
    </citation>
    <scope>NUCLEOTIDE SEQUENCE [LARGE SCALE GENOMIC DNA]</scope>
</reference>
<evidence type="ECO:0000256" key="3">
    <source>
        <dbReference type="ARBA" id="ARBA00022737"/>
    </source>
</evidence>
<dbReference type="SUPFAM" id="SSF57567">
    <property type="entry name" value="Serine protease inhibitors"/>
    <property type="match status" value="1"/>
</dbReference>
<evidence type="ECO:0000256" key="1">
    <source>
        <dbReference type="ARBA" id="ARBA00004613"/>
    </source>
</evidence>
<keyword evidence="7" id="KW-1185">Reference proteome</keyword>
<dbReference type="Proteomes" id="UP000299102">
    <property type="component" value="Unassembled WGS sequence"/>
</dbReference>
<dbReference type="PANTHER" id="PTHR11339">
    <property type="entry name" value="EXTRACELLULAR MATRIX GLYCOPROTEIN RELATED"/>
    <property type="match status" value="1"/>
</dbReference>
<accession>A0A4C1UKS1</accession>
<comment type="caution">
    <text evidence="6">The sequence shown here is derived from an EMBL/GenBank/DDBJ whole genome shotgun (WGS) entry which is preliminary data.</text>
</comment>
<proteinExistence type="predicted"/>
<dbReference type="FunFam" id="2.10.25.10:FF:000153">
    <property type="entry name" value="MUC5B isoform 1"/>
    <property type="match status" value="1"/>
</dbReference>
<evidence type="ECO:0000259" key="5">
    <source>
        <dbReference type="Pfam" id="PF01826"/>
    </source>
</evidence>
<keyword evidence="4" id="KW-1015">Disulfide bond</keyword>
<keyword evidence="2" id="KW-0964">Secreted</keyword>
<dbReference type="GO" id="GO:0005576">
    <property type="term" value="C:extracellular region"/>
    <property type="evidence" value="ECO:0007669"/>
    <property type="project" value="UniProtKB-SubCell"/>
</dbReference>
<dbReference type="STRING" id="151549.A0A4C1UKS1"/>
<evidence type="ECO:0000256" key="4">
    <source>
        <dbReference type="ARBA" id="ARBA00023157"/>
    </source>
</evidence>
<feature type="domain" description="TIL" evidence="5">
    <location>
        <begin position="132"/>
        <end position="186"/>
    </location>
</feature>
<dbReference type="CDD" id="cd19941">
    <property type="entry name" value="TIL"/>
    <property type="match status" value="1"/>
</dbReference>
<dbReference type="OrthoDB" id="6950547at2759"/>
<comment type="subcellular location">
    <subcellularLocation>
        <location evidence="1">Secreted</location>
    </subcellularLocation>
</comment>
<dbReference type="InterPro" id="IPR050780">
    <property type="entry name" value="Mucin_vWF_Thrombospondin_sf"/>
</dbReference>
<dbReference type="InterPro" id="IPR036084">
    <property type="entry name" value="Ser_inhib-like_sf"/>
</dbReference>
<name>A0A4C1UKS1_EUMVA</name>
<dbReference type="AlphaFoldDB" id="A0A4C1UKS1"/>
<dbReference type="EMBL" id="BGZK01000184">
    <property type="protein sequence ID" value="GBP26750.1"/>
    <property type="molecule type" value="Genomic_DNA"/>
</dbReference>
<organism evidence="6 7">
    <name type="scientific">Eumeta variegata</name>
    <name type="common">Bagworm moth</name>
    <name type="synonym">Eumeta japonica</name>
    <dbReference type="NCBI Taxonomy" id="151549"/>
    <lineage>
        <taxon>Eukaryota</taxon>
        <taxon>Metazoa</taxon>
        <taxon>Ecdysozoa</taxon>
        <taxon>Arthropoda</taxon>
        <taxon>Hexapoda</taxon>
        <taxon>Insecta</taxon>
        <taxon>Pterygota</taxon>
        <taxon>Neoptera</taxon>
        <taxon>Endopterygota</taxon>
        <taxon>Lepidoptera</taxon>
        <taxon>Glossata</taxon>
        <taxon>Ditrysia</taxon>
        <taxon>Tineoidea</taxon>
        <taxon>Psychidae</taxon>
        <taxon>Oiketicinae</taxon>
        <taxon>Eumeta</taxon>
    </lineage>
</organism>
<dbReference type="Gene3D" id="2.10.25.10">
    <property type="entry name" value="Laminin"/>
    <property type="match status" value="1"/>
</dbReference>
<evidence type="ECO:0000256" key="2">
    <source>
        <dbReference type="ARBA" id="ARBA00022525"/>
    </source>
</evidence>
<protein>
    <submittedName>
        <fullName evidence="6">Mucin-5B</fullName>
    </submittedName>
</protein>
<evidence type="ECO:0000313" key="6">
    <source>
        <dbReference type="EMBL" id="GBP26750.1"/>
    </source>
</evidence>
<dbReference type="Pfam" id="PF01826">
    <property type="entry name" value="TIL"/>
    <property type="match status" value="1"/>
</dbReference>
<evidence type="ECO:0000313" key="7">
    <source>
        <dbReference type="Proteomes" id="UP000299102"/>
    </source>
</evidence>
<sequence length="248" mass="27396">MAFYDKAPSLAVVSNWFNEFKHDRPNLTDDLREGRLSTGTTEDKQYYAAIYSAIYADSHTETHLFTVINVHNYASGYFLRRKSIKRKAVDGRHHTGTASRAAMSRISILYCTFLSALVICASREISDESKTCPPNSQYNECGTACPRTCADKDEQGLCTAQCVRGCYCKPGHILDNSGACVPEESCRNIFAKKTIVIEVAVPEKNRSKCGRVISRDTSLDNACTMCCRPAPSPPNPPTTSSEASARRL</sequence>
<dbReference type="InterPro" id="IPR002919">
    <property type="entry name" value="TIL_dom"/>
</dbReference>
<gene>
    <name evidence="6" type="primary">MUC5B</name>
    <name evidence="6" type="ORF">EVAR_95262_1</name>
</gene>
<keyword evidence="3" id="KW-0677">Repeat</keyword>